<dbReference type="KEGG" id="rsz:130494932"/>
<name>A0A9W3BRF0_RAPSA</name>
<sequence>MAASMRWHAEHDQKEKEINHPSDAKAWKHLNNVYPDFASNPRNVYLGLCTDGFSPFGMSGRQYSLWPVFLTPYNLPPEMCMEKELLFMSILIPGPKHPKRSLDVFLQPLIEELKELWSTGVQTYDCSTRTNFTMRAVLLWTISDFPAYGMLSGWTTHGRLSCPYCMGSTDAFQLKHGRKTSWFDCHRRFLLINHPYRRNKKHFRSKRIVRDTAPPYLSGEEIEKDIDYYGGQNTVAKGGNWHNPPNMPNGYGTQHNWHKKSIFWELPYWKDLLLRHNLDVMHIEKNFFDNIMNTLLNVPGKTKDNKNSKLDLPALCSRIELHIMNDGRIPVPIFRLSAQAKAALFKWVASDVKFSDGYVSNLSRCIDHQGQKFSGMKCFYATTSAICTCGVASKRGIGAFFRDLSARTLTVDVITQLDANIRILMCNLEKIFPPSFFDVMEHLVIHLPYEAMLRGPVHNGWMYLYERAMKYLKGKAKNLARVEGSIVAGSLNEETSHFTSYYFASQVRTKKRNTSRYDDGGVMPTYIVEDVPDIFTQIGRLGGKLKEVCDFVAQVEEAIPGISTADLNKRKDQHFVKWLIMMINFYPQWFHELIQGLVGKVTIASMYFTRGYTFHTYEYGSRRATMNYGVCVKGETDCYGILKEIIEVEFPGVVKLKCVLFKCDWFDPTVNRGVRYSKFGVVDINASRRVVNDDPPPLQKDAVNEVEVPEKVEDDILLIDPHNPGYEELLDDATNEANEDEFEENDEADDVSDDECQNVCV</sequence>
<dbReference type="Pfam" id="PF13960">
    <property type="entry name" value="DUF4218"/>
    <property type="match status" value="1"/>
</dbReference>
<dbReference type="Pfam" id="PF13952">
    <property type="entry name" value="DUF4216"/>
    <property type="match status" value="1"/>
</dbReference>
<evidence type="ECO:0000259" key="2">
    <source>
        <dbReference type="Pfam" id="PF13952"/>
    </source>
</evidence>
<feature type="domain" description="DUF4218" evidence="3">
    <location>
        <begin position="404"/>
        <end position="516"/>
    </location>
</feature>
<dbReference type="Proteomes" id="UP000504610">
    <property type="component" value="Chromosome 5"/>
</dbReference>
<feature type="region of interest" description="Disordered" evidence="1">
    <location>
        <begin position="737"/>
        <end position="761"/>
    </location>
</feature>
<dbReference type="InterPro" id="IPR025452">
    <property type="entry name" value="DUF4218"/>
</dbReference>
<dbReference type="InterPro" id="IPR004242">
    <property type="entry name" value="Transposase_21"/>
</dbReference>
<evidence type="ECO:0000259" key="3">
    <source>
        <dbReference type="Pfam" id="PF13960"/>
    </source>
</evidence>
<dbReference type="InterPro" id="IPR025312">
    <property type="entry name" value="DUF4216"/>
</dbReference>
<dbReference type="PANTHER" id="PTHR10775">
    <property type="entry name" value="OS08G0208400 PROTEIN"/>
    <property type="match status" value="1"/>
</dbReference>
<reference evidence="5" key="2">
    <citation type="submission" date="2025-08" db="UniProtKB">
        <authorList>
            <consortium name="RefSeq"/>
        </authorList>
    </citation>
    <scope>IDENTIFICATION</scope>
    <source>
        <tissue evidence="5">Leaf</tissue>
    </source>
</reference>
<dbReference type="GeneID" id="130494932"/>
<organism evidence="4 5">
    <name type="scientific">Raphanus sativus</name>
    <name type="common">Radish</name>
    <name type="synonym">Raphanus raphanistrum var. sativus</name>
    <dbReference type="NCBI Taxonomy" id="3726"/>
    <lineage>
        <taxon>Eukaryota</taxon>
        <taxon>Viridiplantae</taxon>
        <taxon>Streptophyta</taxon>
        <taxon>Embryophyta</taxon>
        <taxon>Tracheophyta</taxon>
        <taxon>Spermatophyta</taxon>
        <taxon>Magnoliopsida</taxon>
        <taxon>eudicotyledons</taxon>
        <taxon>Gunneridae</taxon>
        <taxon>Pentapetalae</taxon>
        <taxon>rosids</taxon>
        <taxon>malvids</taxon>
        <taxon>Brassicales</taxon>
        <taxon>Brassicaceae</taxon>
        <taxon>Brassiceae</taxon>
        <taxon>Raphanus</taxon>
    </lineage>
</organism>
<evidence type="ECO:0000313" key="4">
    <source>
        <dbReference type="Proteomes" id="UP000504610"/>
    </source>
</evidence>
<dbReference type="OrthoDB" id="1101896at2759"/>
<dbReference type="PANTHER" id="PTHR10775:SF185">
    <property type="entry name" value="OS08G0208400 PROTEIN"/>
    <property type="match status" value="1"/>
</dbReference>
<dbReference type="RefSeq" id="XP_056841758.1">
    <property type="nucleotide sequence ID" value="XM_056985778.1"/>
</dbReference>
<accession>A0A9W3BRF0</accession>
<protein>
    <submittedName>
        <fullName evidence="5">Uncharacterized protein LOC130494932</fullName>
    </submittedName>
</protein>
<dbReference type="Pfam" id="PF02992">
    <property type="entry name" value="Transposase_21"/>
    <property type="match status" value="1"/>
</dbReference>
<proteinExistence type="predicted"/>
<gene>
    <name evidence="5" type="primary">LOC130494932</name>
</gene>
<keyword evidence="4" id="KW-1185">Reference proteome</keyword>
<feature type="domain" description="DUF4216" evidence="2">
    <location>
        <begin position="647"/>
        <end position="696"/>
    </location>
</feature>
<reference evidence="4" key="1">
    <citation type="journal article" date="2019" name="Database">
        <title>The radish genome database (RadishGD): an integrated information resource for radish genomics.</title>
        <authorList>
            <person name="Yu H.J."/>
            <person name="Baek S."/>
            <person name="Lee Y.J."/>
            <person name="Cho A."/>
            <person name="Mun J.H."/>
        </authorList>
    </citation>
    <scope>NUCLEOTIDE SEQUENCE [LARGE SCALE GENOMIC DNA]</scope>
    <source>
        <strain evidence="4">cv. WK10039</strain>
    </source>
</reference>
<dbReference type="AlphaFoldDB" id="A0A9W3BRF0"/>
<evidence type="ECO:0000313" key="5">
    <source>
        <dbReference type="RefSeq" id="XP_056841758.1"/>
    </source>
</evidence>
<evidence type="ECO:0000256" key="1">
    <source>
        <dbReference type="SAM" id="MobiDB-lite"/>
    </source>
</evidence>